<dbReference type="InterPro" id="IPR036390">
    <property type="entry name" value="WH_DNA-bd_sf"/>
</dbReference>
<dbReference type="PANTHER" id="PTHR30537">
    <property type="entry name" value="HTH-TYPE TRANSCRIPTIONAL REGULATOR"/>
    <property type="match status" value="1"/>
</dbReference>
<keyword evidence="2" id="KW-0805">Transcription regulation</keyword>
<dbReference type="Pfam" id="PF00126">
    <property type="entry name" value="HTH_1"/>
    <property type="match status" value="1"/>
</dbReference>
<dbReference type="Pfam" id="PF03466">
    <property type="entry name" value="LysR_substrate"/>
    <property type="match status" value="1"/>
</dbReference>
<dbReference type="PROSITE" id="PS50931">
    <property type="entry name" value="HTH_LYSR"/>
    <property type="match status" value="1"/>
</dbReference>
<dbReference type="InterPro" id="IPR000847">
    <property type="entry name" value="LysR_HTH_N"/>
</dbReference>
<reference evidence="6 7" key="1">
    <citation type="submission" date="2016-10" db="EMBL/GenBank/DDBJ databases">
        <authorList>
            <person name="de Groot N.N."/>
        </authorList>
    </citation>
    <scope>NUCLEOTIDE SEQUENCE [LARGE SCALE GENOMIC DNA]</scope>
    <source>
        <strain evidence="6 7">CGMCC 1.10959</strain>
    </source>
</reference>
<dbReference type="PANTHER" id="PTHR30537:SF3">
    <property type="entry name" value="TRANSCRIPTIONAL REGULATORY PROTEIN"/>
    <property type="match status" value="1"/>
</dbReference>
<dbReference type="eggNOG" id="COG0583">
    <property type="taxonomic scope" value="Bacteria"/>
</dbReference>
<evidence type="ECO:0000256" key="3">
    <source>
        <dbReference type="ARBA" id="ARBA00023125"/>
    </source>
</evidence>
<evidence type="ECO:0000313" key="6">
    <source>
        <dbReference type="EMBL" id="SFT83408.1"/>
    </source>
</evidence>
<dbReference type="AlphaFoldDB" id="A0A1I7B8E4"/>
<accession>A0A1I7B8E4</accession>
<dbReference type="STRING" id="999627.SAMN05216236_1093"/>
<feature type="domain" description="HTH lysR-type" evidence="5">
    <location>
        <begin position="13"/>
        <end position="63"/>
    </location>
</feature>
<dbReference type="Gene3D" id="1.10.10.10">
    <property type="entry name" value="Winged helix-like DNA-binding domain superfamily/Winged helix DNA-binding domain"/>
    <property type="match status" value="1"/>
</dbReference>
<protein>
    <submittedName>
        <fullName evidence="6">DNA-binding transcriptional regulator, LysR family</fullName>
    </submittedName>
</protein>
<dbReference type="InterPro" id="IPR058163">
    <property type="entry name" value="LysR-type_TF_proteobact-type"/>
</dbReference>
<dbReference type="InterPro" id="IPR005119">
    <property type="entry name" value="LysR_subst-bd"/>
</dbReference>
<organism evidence="6 7">
    <name type="scientific">Sedimentitalea nanhaiensis</name>
    <dbReference type="NCBI Taxonomy" id="999627"/>
    <lineage>
        <taxon>Bacteria</taxon>
        <taxon>Pseudomonadati</taxon>
        <taxon>Pseudomonadota</taxon>
        <taxon>Alphaproteobacteria</taxon>
        <taxon>Rhodobacterales</taxon>
        <taxon>Paracoccaceae</taxon>
        <taxon>Sedimentitalea</taxon>
    </lineage>
</organism>
<dbReference type="GO" id="GO:0043565">
    <property type="term" value="F:sequence-specific DNA binding"/>
    <property type="evidence" value="ECO:0007669"/>
    <property type="project" value="TreeGrafter"/>
</dbReference>
<dbReference type="EMBL" id="FPAW01000009">
    <property type="protein sequence ID" value="SFT83408.1"/>
    <property type="molecule type" value="Genomic_DNA"/>
</dbReference>
<keyword evidence="3 6" id="KW-0238">DNA-binding</keyword>
<dbReference type="GO" id="GO:0003700">
    <property type="term" value="F:DNA-binding transcription factor activity"/>
    <property type="evidence" value="ECO:0007669"/>
    <property type="project" value="InterPro"/>
</dbReference>
<dbReference type="SUPFAM" id="SSF53850">
    <property type="entry name" value="Periplasmic binding protein-like II"/>
    <property type="match status" value="1"/>
</dbReference>
<gene>
    <name evidence="6" type="ORF">SAMN05216236_1093</name>
</gene>
<dbReference type="InterPro" id="IPR036388">
    <property type="entry name" value="WH-like_DNA-bd_sf"/>
</dbReference>
<evidence type="ECO:0000259" key="5">
    <source>
        <dbReference type="PROSITE" id="PS50931"/>
    </source>
</evidence>
<dbReference type="PRINTS" id="PR00039">
    <property type="entry name" value="HTHLYSR"/>
</dbReference>
<keyword evidence="4" id="KW-0804">Transcription</keyword>
<dbReference type="Gene3D" id="3.40.190.290">
    <property type="match status" value="1"/>
</dbReference>
<comment type="similarity">
    <text evidence="1">Belongs to the LysR transcriptional regulatory family.</text>
</comment>
<name>A0A1I7B8E4_9RHOB</name>
<evidence type="ECO:0000256" key="2">
    <source>
        <dbReference type="ARBA" id="ARBA00023015"/>
    </source>
</evidence>
<dbReference type="Proteomes" id="UP000182466">
    <property type="component" value="Unassembled WGS sequence"/>
</dbReference>
<evidence type="ECO:0000313" key="7">
    <source>
        <dbReference type="Proteomes" id="UP000182466"/>
    </source>
</evidence>
<dbReference type="SUPFAM" id="SSF46785">
    <property type="entry name" value="Winged helix' DNA-binding domain"/>
    <property type="match status" value="1"/>
</dbReference>
<dbReference type="GO" id="GO:0006351">
    <property type="term" value="P:DNA-templated transcription"/>
    <property type="evidence" value="ECO:0007669"/>
    <property type="project" value="TreeGrafter"/>
</dbReference>
<sequence>MKNEFRSWTEVGVFLAVVRSGSTLAASRQLGMAQPTVARRIEALEHELGVTLFERDTRGFRPTETARAILQNAEEIEAAATCLAQTVETLRSTRPIRITAYSGNFSPRVATIFSEFSLLRPDVSFEFLPSVEVLDLSAGEADVALRVTRSPPHPDLICRKISTARYALFGSRSYAEKHGLPSSVEDLFNHTFVSFLREGVASAYHDWLIRYAKADQIRQTYSEIDLMHAAIRSGHGLGIMNVKLAESDDTLIQCFAPLEEMNSEHLMLIAPEAYRRPEVKAFAKFFAPRYAAIFR</sequence>
<evidence type="ECO:0000256" key="4">
    <source>
        <dbReference type="ARBA" id="ARBA00023163"/>
    </source>
</evidence>
<keyword evidence="7" id="KW-1185">Reference proteome</keyword>
<proteinExistence type="inferred from homology"/>
<evidence type="ECO:0000256" key="1">
    <source>
        <dbReference type="ARBA" id="ARBA00009437"/>
    </source>
</evidence>